<dbReference type="SUPFAM" id="SSF55298">
    <property type="entry name" value="YjgF-like"/>
    <property type="match status" value="1"/>
</dbReference>
<dbReference type="PANTHER" id="PTHR11803">
    <property type="entry name" value="2-IMINOBUTANOATE/2-IMINOPROPANOATE DEAMINASE RIDA"/>
    <property type="match status" value="1"/>
</dbReference>
<dbReference type="FunFam" id="3.30.1330.40:FF:000001">
    <property type="entry name" value="L-PSP family endoribonuclease"/>
    <property type="match status" value="1"/>
</dbReference>
<dbReference type="InterPro" id="IPR035959">
    <property type="entry name" value="RutC-like_sf"/>
</dbReference>
<keyword evidence="3" id="KW-1185">Reference proteome</keyword>
<dbReference type="PANTHER" id="PTHR11803:SF39">
    <property type="entry name" value="2-IMINOBUTANOATE_2-IMINOPROPANOATE DEAMINASE"/>
    <property type="match status" value="1"/>
</dbReference>
<protein>
    <submittedName>
        <fullName evidence="2">Rid family detoxifying hydrolase</fullName>
    </submittedName>
</protein>
<dbReference type="Pfam" id="PF01042">
    <property type="entry name" value="Ribonuc_L-PSP"/>
    <property type="match status" value="1"/>
</dbReference>
<gene>
    <name evidence="2" type="ORF">OW157_03125</name>
</gene>
<dbReference type="Proteomes" id="UP001146670">
    <property type="component" value="Unassembled WGS sequence"/>
</dbReference>
<dbReference type="RefSeq" id="WP_268751876.1">
    <property type="nucleotide sequence ID" value="NZ_JAPRFQ010000001.1"/>
</dbReference>
<comment type="similarity">
    <text evidence="1">Belongs to the RutC family.</text>
</comment>
<dbReference type="InterPro" id="IPR006056">
    <property type="entry name" value="RidA"/>
</dbReference>
<evidence type="ECO:0000313" key="3">
    <source>
        <dbReference type="Proteomes" id="UP001146670"/>
    </source>
</evidence>
<evidence type="ECO:0000256" key="1">
    <source>
        <dbReference type="ARBA" id="ARBA00010552"/>
    </source>
</evidence>
<reference evidence="2" key="1">
    <citation type="submission" date="2022-12" db="EMBL/GenBank/DDBJ databases">
        <title>Description and comparative metabolic analysis of Aerococcus sp. nov., isolated from the feces of a pig.</title>
        <authorList>
            <person name="Chang Y.-H."/>
        </authorList>
    </citation>
    <scope>NUCLEOTIDE SEQUENCE</scope>
    <source>
        <strain evidence="2">YH-aer222</strain>
    </source>
</reference>
<dbReference type="EMBL" id="JAPRFR010000001">
    <property type="protein sequence ID" value="MCZ0725560.1"/>
    <property type="molecule type" value="Genomic_DNA"/>
</dbReference>
<dbReference type="GO" id="GO:0005829">
    <property type="term" value="C:cytosol"/>
    <property type="evidence" value="ECO:0007669"/>
    <property type="project" value="TreeGrafter"/>
</dbReference>
<organism evidence="2 3">
    <name type="scientific">Aerococcus kribbianus</name>
    <dbReference type="NCBI Taxonomy" id="2999064"/>
    <lineage>
        <taxon>Bacteria</taxon>
        <taxon>Bacillati</taxon>
        <taxon>Bacillota</taxon>
        <taxon>Bacilli</taxon>
        <taxon>Lactobacillales</taxon>
        <taxon>Aerococcaceae</taxon>
        <taxon>Aerococcus</taxon>
    </lineage>
</organism>
<name>A0A9X3FRX2_9LACT</name>
<dbReference type="Gene3D" id="3.30.1330.40">
    <property type="entry name" value="RutC-like"/>
    <property type="match status" value="1"/>
</dbReference>
<dbReference type="AlphaFoldDB" id="A0A9X3FRX2"/>
<dbReference type="CDD" id="cd00448">
    <property type="entry name" value="YjgF_YER057c_UK114_family"/>
    <property type="match status" value="1"/>
</dbReference>
<accession>A0A9X3FRX2</accession>
<evidence type="ECO:0000313" key="2">
    <source>
        <dbReference type="EMBL" id="MCZ0725560.1"/>
    </source>
</evidence>
<sequence>MRKIIQTDQAPAAIGPYVQAIDTGTSLHLSGQLPINMATNDIPDNIEEQTKHSLKNIRAIVEAAGYDFSDIIHCTIYLTDMADFSAVNEVYGQAFPEGAYPTRSCIAVREIPKGARVEIEALAKKDH</sequence>
<proteinExistence type="inferred from homology"/>
<dbReference type="NCBIfam" id="TIGR00004">
    <property type="entry name" value="Rid family detoxifying hydrolase"/>
    <property type="match status" value="1"/>
</dbReference>
<dbReference type="GO" id="GO:0019239">
    <property type="term" value="F:deaminase activity"/>
    <property type="evidence" value="ECO:0007669"/>
    <property type="project" value="TreeGrafter"/>
</dbReference>
<comment type="caution">
    <text evidence="2">The sequence shown here is derived from an EMBL/GenBank/DDBJ whole genome shotgun (WGS) entry which is preliminary data.</text>
</comment>
<dbReference type="InterPro" id="IPR006175">
    <property type="entry name" value="YjgF/YER057c/UK114"/>
</dbReference>
<keyword evidence="2" id="KW-0378">Hydrolase</keyword>